<dbReference type="EMBL" id="ML212060">
    <property type="protein sequence ID" value="TFK79363.1"/>
    <property type="molecule type" value="Genomic_DNA"/>
</dbReference>
<proteinExistence type="predicted"/>
<gene>
    <name evidence="1" type="ORF">K466DRAFT_20763</name>
</gene>
<dbReference type="AlphaFoldDB" id="A0A5C3P0U1"/>
<organism evidence="1 2">
    <name type="scientific">Polyporus arcularius HHB13444</name>
    <dbReference type="NCBI Taxonomy" id="1314778"/>
    <lineage>
        <taxon>Eukaryota</taxon>
        <taxon>Fungi</taxon>
        <taxon>Dikarya</taxon>
        <taxon>Basidiomycota</taxon>
        <taxon>Agaricomycotina</taxon>
        <taxon>Agaricomycetes</taxon>
        <taxon>Polyporales</taxon>
        <taxon>Polyporaceae</taxon>
        <taxon>Polyporus</taxon>
    </lineage>
</organism>
<reference evidence="1 2" key="1">
    <citation type="journal article" date="2019" name="Nat. Ecol. Evol.">
        <title>Megaphylogeny resolves global patterns of mushroom evolution.</title>
        <authorList>
            <person name="Varga T."/>
            <person name="Krizsan K."/>
            <person name="Foldi C."/>
            <person name="Dima B."/>
            <person name="Sanchez-Garcia M."/>
            <person name="Sanchez-Ramirez S."/>
            <person name="Szollosi G.J."/>
            <person name="Szarkandi J.G."/>
            <person name="Papp V."/>
            <person name="Albert L."/>
            <person name="Andreopoulos W."/>
            <person name="Angelini C."/>
            <person name="Antonin V."/>
            <person name="Barry K.W."/>
            <person name="Bougher N.L."/>
            <person name="Buchanan P."/>
            <person name="Buyck B."/>
            <person name="Bense V."/>
            <person name="Catcheside P."/>
            <person name="Chovatia M."/>
            <person name="Cooper J."/>
            <person name="Damon W."/>
            <person name="Desjardin D."/>
            <person name="Finy P."/>
            <person name="Geml J."/>
            <person name="Haridas S."/>
            <person name="Hughes K."/>
            <person name="Justo A."/>
            <person name="Karasinski D."/>
            <person name="Kautmanova I."/>
            <person name="Kiss B."/>
            <person name="Kocsube S."/>
            <person name="Kotiranta H."/>
            <person name="LaButti K.M."/>
            <person name="Lechner B.E."/>
            <person name="Liimatainen K."/>
            <person name="Lipzen A."/>
            <person name="Lukacs Z."/>
            <person name="Mihaltcheva S."/>
            <person name="Morgado L.N."/>
            <person name="Niskanen T."/>
            <person name="Noordeloos M.E."/>
            <person name="Ohm R.A."/>
            <person name="Ortiz-Santana B."/>
            <person name="Ovrebo C."/>
            <person name="Racz N."/>
            <person name="Riley R."/>
            <person name="Savchenko A."/>
            <person name="Shiryaev A."/>
            <person name="Soop K."/>
            <person name="Spirin V."/>
            <person name="Szebenyi C."/>
            <person name="Tomsovsky M."/>
            <person name="Tulloss R.E."/>
            <person name="Uehling J."/>
            <person name="Grigoriev I.V."/>
            <person name="Vagvolgyi C."/>
            <person name="Papp T."/>
            <person name="Martin F.M."/>
            <person name="Miettinen O."/>
            <person name="Hibbett D.S."/>
            <person name="Nagy L.G."/>
        </authorList>
    </citation>
    <scope>NUCLEOTIDE SEQUENCE [LARGE SCALE GENOMIC DNA]</scope>
    <source>
        <strain evidence="1 2">HHB13444</strain>
    </source>
</reference>
<dbReference type="InParanoid" id="A0A5C3P0U1"/>
<accession>A0A5C3P0U1</accession>
<evidence type="ECO:0000313" key="2">
    <source>
        <dbReference type="Proteomes" id="UP000308197"/>
    </source>
</evidence>
<sequence length="135" mass="15068">MSEKAGKGNIDGRSRCRAEEGSALMSKIATREPQRSAQLPRHCLFKVRDGAVSSPSRATELHTYIHATPVRVVHIGAHILSQAPPELKRLRTRVLATRHISCILVPPILRLRSAIQPRRFNGYNHTFGQLRSLSC</sequence>
<keyword evidence="2" id="KW-1185">Reference proteome</keyword>
<dbReference type="Proteomes" id="UP000308197">
    <property type="component" value="Unassembled WGS sequence"/>
</dbReference>
<protein>
    <submittedName>
        <fullName evidence="1">Uncharacterized protein</fullName>
    </submittedName>
</protein>
<name>A0A5C3P0U1_9APHY</name>
<evidence type="ECO:0000313" key="1">
    <source>
        <dbReference type="EMBL" id="TFK79363.1"/>
    </source>
</evidence>